<sequence length="281" mass="29499">MAFAAVALPASSSAAVPPARVTVIGDSVATGVLWNEKALAILGQGVDLQMQVAVCRRLTGESCPYEGSQASTVVDLVASLGPRVGPTVIMVVGYNDFQRTFASSVEASVRGLLGAGVERILWATLRAARRPYLTMNADLWAAAAAHPELTIVDWNEYARAYPGWFQNDGLHLTRAGGVALATLLRAALVPQEDPPSIVLPASGLSVARLGRKYETRLSADGGAPPYRWAVVSGTLPTGLRLRPDGRIAGTPRRAGSVTVVLRARDANGATAIRRAALVVAR</sequence>
<dbReference type="Gene3D" id="3.40.50.1110">
    <property type="entry name" value="SGNH hydrolase"/>
    <property type="match status" value="1"/>
</dbReference>
<dbReference type="Proteomes" id="UP000254134">
    <property type="component" value="Unassembled WGS sequence"/>
</dbReference>
<proteinExistence type="predicted"/>
<dbReference type="AlphaFoldDB" id="A0A7M2YUT9"/>
<dbReference type="EMBL" id="QQZY01000006">
    <property type="protein sequence ID" value="RDI73836.1"/>
    <property type="molecule type" value="Genomic_DNA"/>
</dbReference>
<dbReference type="GO" id="GO:0005975">
    <property type="term" value="P:carbohydrate metabolic process"/>
    <property type="evidence" value="ECO:0007669"/>
    <property type="project" value="UniProtKB-ARBA"/>
</dbReference>
<organism evidence="1 2">
    <name type="scientific">Gaiella occulta</name>
    <dbReference type="NCBI Taxonomy" id="1002870"/>
    <lineage>
        <taxon>Bacteria</taxon>
        <taxon>Bacillati</taxon>
        <taxon>Actinomycetota</taxon>
        <taxon>Thermoleophilia</taxon>
        <taxon>Gaiellales</taxon>
        <taxon>Gaiellaceae</taxon>
        <taxon>Gaiella</taxon>
    </lineage>
</organism>
<keyword evidence="2" id="KW-1185">Reference proteome</keyword>
<dbReference type="Gene3D" id="2.60.40.10">
    <property type="entry name" value="Immunoglobulins"/>
    <property type="match status" value="1"/>
</dbReference>
<dbReference type="Pfam" id="PF05345">
    <property type="entry name" value="He_PIG"/>
    <property type="match status" value="1"/>
</dbReference>
<dbReference type="InterPro" id="IPR036514">
    <property type="entry name" value="SGNH_hydro_sf"/>
</dbReference>
<name>A0A7M2YUT9_9ACTN</name>
<reference evidence="1 2" key="1">
    <citation type="submission" date="2018-07" db="EMBL/GenBank/DDBJ databases">
        <title>High-quality-draft genome sequence of Gaiella occulta.</title>
        <authorList>
            <person name="Severino R."/>
            <person name="Froufe H.J.C."/>
            <person name="Rainey F.A."/>
            <person name="Barroso C."/>
            <person name="Albuquerque L."/>
            <person name="Lobo-Da-Cunha A."/>
            <person name="Da Costa M.S."/>
            <person name="Egas C."/>
        </authorList>
    </citation>
    <scope>NUCLEOTIDE SEQUENCE [LARGE SCALE GENOMIC DNA]</scope>
    <source>
        <strain evidence="1 2">F2-233</strain>
    </source>
</reference>
<dbReference type="SUPFAM" id="SSF52266">
    <property type="entry name" value="SGNH hydrolase"/>
    <property type="match status" value="1"/>
</dbReference>
<protein>
    <recommendedName>
        <fullName evidence="3">SGNH hydrolase-type esterase domain-containing protein</fullName>
    </recommendedName>
</protein>
<gene>
    <name evidence="1" type="ORF">Gocc_2400</name>
</gene>
<reference evidence="2" key="2">
    <citation type="journal article" date="2019" name="MicrobiologyOpen">
        <title>High-quality draft genome sequence of Gaiella occulta isolated from a 150 meter deep mineral water borehole and comparison with the genome sequences of other deep-branching lineages of the phylum Actinobacteria.</title>
        <authorList>
            <person name="Severino R."/>
            <person name="Froufe H.J.C."/>
            <person name="Barroso C."/>
            <person name="Albuquerque L."/>
            <person name="Lobo-da-Cunha A."/>
            <person name="da Costa M.S."/>
            <person name="Egas C."/>
        </authorList>
    </citation>
    <scope>NUCLEOTIDE SEQUENCE [LARGE SCALE GENOMIC DNA]</scope>
    <source>
        <strain evidence="2">F2-233</strain>
    </source>
</reference>
<evidence type="ECO:0000313" key="1">
    <source>
        <dbReference type="EMBL" id="RDI73836.1"/>
    </source>
</evidence>
<comment type="caution">
    <text evidence="1">The sequence shown here is derived from an EMBL/GenBank/DDBJ whole genome shotgun (WGS) entry which is preliminary data.</text>
</comment>
<evidence type="ECO:0008006" key="3">
    <source>
        <dbReference type="Google" id="ProtNLM"/>
    </source>
</evidence>
<evidence type="ECO:0000313" key="2">
    <source>
        <dbReference type="Proteomes" id="UP000254134"/>
    </source>
</evidence>
<dbReference type="InterPro" id="IPR013783">
    <property type="entry name" value="Ig-like_fold"/>
</dbReference>
<accession>A0A7M2YUT9</accession>